<evidence type="ECO:0000313" key="3">
    <source>
        <dbReference type="EMBL" id="KAF1982548.1"/>
    </source>
</evidence>
<feature type="compositionally biased region" description="Polar residues" evidence="1">
    <location>
        <begin position="128"/>
        <end position="140"/>
    </location>
</feature>
<feature type="compositionally biased region" description="Basic and acidic residues" evidence="1">
    <location>
        <begin position="10"/>
        <end position="33"/>
    </location>
</feature>
<accession>A0A6G1GP80</accession>
<dbReference type="AlphaFoldDB" id="A0A6G1GP80"/>
<proteinExistence type="predicted"/>
<dbReference type="OrthoDB" id="5302380at2759"/>
<dbReference type="Pfam" id="PF26013">
    <property type="entry name" value="DUF8004"/>
    <property type="match status" value="1"/>
</dbReference>
<sequence>MAARGARSRKVVEKSIQKTEKKQAAKDFVDSFTRRPSSPGGWASPAPMSPLSKDGSSSKRSHAPSTSSKYTASAGFKSPSRQSDSSSQHSKNSKRSSLLFGGGDKEKYTKGTKATSAPRGRGGGVPSKASQAPSRSTSRADTAVRPDSLNESSVLPSMVEQMSMNPAQRNTWADTKIWLGQGRSSQYRGFANDPDMWMEDGNCLVYFSEETPADEPRPFMRLHASILRRARSVMLDNVLKYGEIQDEDAASSANEGLGSPPTTRIMPLNRRNLASLSEDDTDAGATSDAEPEGMHTIKSHTSDALPSDFVSPPIRQYQNFYNQPTPPMSTAPSDIGSTAARSQDQTDITYEIWFAPPGNITGPHEKRRHYIAVRNFLALICGKNLVGPDFFEMLYDLEKVMRTYYEMNAPSQQWDIGKVILDYVIESKLDDVRGNMDAALGLLRWCEQDNVQWEDGYTETFVHCVGMMSSDVLSTHAFSKLSHFSRHTLDDAYEGLQLKLLDAQERLDQFSFPDLWSSERISGNNEALKSSRAFQEFFLDFYQREYRRWPPPVLVNGRWLSRDIVQRLQADFGAIYDYLVDRNAVWDATEERSTRKWEIVSERPRSGGFTADCSDIPITDMLVAFDYKHGYKHIPHPFPLLPESTGPAPKEEKTKKSFLSGFRKMKPVAAPKDPKEQIQMSRAFHRATNIKRFGTSLEDNKIIDELIKYEKSFHLSTEMNPQSARLGRWILLYGVLQILSTVSVDMTGLKYTKGCRYFLSCSLDGCPPWRVPGRNIDGRRWTEGSSIAEATQENSFCWLTPRRWNDAFGATEMPSPELNRDRDRSASVQPLRTRNAHSEGRAGAISRAGLMSPPLPPSIHPMHPSFTHSHSSPNPQAGPLPMFGDEDIISELDGRNLDARSPTGSTFGDRKGNMLLFPPEKKVMGTGSGMGLRPIVPAKSPMRKAVEAGMEGYFEDGRGSALGQY</sequence>
<reference evidence="3" key="1">
    <citation type="journal article" date="2020" name="Stud. Mycol.">
        <title>101 Dothideomycetes genomes: a test case for predicting lifestyles and emergence of pathogens.</title>
        <authorList>
            <person name="Haridas S."/>
            <person name="Albert R."/>
            <person name="Binder M."/>
            <person name="Bloem J."/>
            <person name="Labutti K."/>
            <person name="Salamov A."/>
            <person name="Andreopoulos B."/>
            <person name="Baker S."/>
            <person name="Barry K."/>
            <person name="Bills G."/>
            <person name="Bluhm B."/>
            <person name="Cannon C."/>
            <person name="Castanera R."/>
            <person name="Culley D."/>
            <person name="Daum C."/>
            <person name="Ezra D."/>
            <person name="Gonzalez J."/>
            <person name="Henrissat B."/>
            <person name="Kuo A."/>
            <person name="Liang C."/>
            <person name="Lipzen A."/>
            <person name="Lutzoni F."/>
            <person name="Magnuson J."/>
            <person name="Mondo S."/>
            <person name="Nolan M."/>
            <person name="Ohm R."/>
            <person name="Pangilinan J."/>
            <person name="Park H.-J."/>
            <person name="Ramirez L."/>
            <person name="Alfaro M."/>
            <person name="Sun H."/>
            <person name="Tritt A."/>
            <person name="Yoshinaga Y."/>
            <person name="Zwiers L.-H."/>
            <person name="Turgeon B."/>
            <person name="Goodwin S."/>
            <person name="Spatafora J."/>
            <person name="Crous P."/>
            <person name="Grigoriev I."/>
        </authorList>
    </citation>
    <scope>NUCLEOTIDE SEQUENCE</scope>
    <source>
        <strain evidence="3">CBS 113979</strain>
    </source>
</reference>
<dbReference type="InterPro" id="IPR058317">
    <property type="entry name" value="DUF8004"/>
</dbReference>
<feature type="compositionally biased region" description="Polar residues" evidence="1">
    <location>
        <begin position="866"/>
        <end position="875"/>
    </location>
</feature>
<name>A0A6G1GP80_9PEZI</name>
<dbReference type="PANTHER" id="PTHR39601:SF2">
    <property type="entry name" value="CHORIOGENIN HMINOR"/>
    <property type="match status" value="1"/>
</dbReference>
<feature type="compositionally biased region" description="Low complexity" evidence="1">
    <location>
        <begin position="36"/>
        <end position="50"/>
    </location>
</feature>
<dbReference type="PANTHER" id="PTHR39601">
    <property type="entry name" value="CHORIOGENIN HMINOR"/>
    <property type="match status" value="1"/>
</dbReference>
<feature type="region of interest" description="Disordered" evidence="1">
    <location>
        <begin position="1"/>
        <end position="154"/>
    </location>
</feature>
<gene>
    <name evidence="3" type="ORF">K402DRAFT_424477</name>
</gene>
<dbReference type="EMBL" id="ML977183">
    <property type="protein sequence ID" value="KAF1982548.1"/>
    <property type="molecule type" value="Genomic_DNA"/>
</dbReference>
<evidence type="ECO:0000313" key="4">
    <source>
        <dbReference type="Proteomes" id="UP000800041"/>
    </source>
</evidence>
<dbReference type="Proteomes" id="UP000800041">
    <property type="component" value="Unassembled WGS sequence"/>
</dbReference>
<evidence type="ECO:0000259" key="2">
    <source>
        <dbReference type="Pfam" id="PF26013"/>
    </source>
</evidence>
<evidence type="ECO:0000256" key="1">
    <source>
        <dbReference type="SAM" id="MobiDB-lite"/>
    </source>
</evidence>
<organism evidence="3 4">
    <name type="scientific">Aulographum hederae CBS 113979</name>
    <dbReference type="NCBI Taxonomy" id="1176131"/>
    <lineage>
        <taxon>Eukaryota</taxon>
        <taxon>Fungi</taxon>
        <taxon>Dikarya</taxon>
        <taxon>Ascomycota</taxon>
        <taxon>Pezizomycotina</taxon>
        <taxon>Dothideomycetes</taxon>
        <taxon>Pleosporomycetidae</taxon>
        <taxon>Aulographales</taxon>
        <taxon>Aulographaceae</taxon>
    </lineage>
</organism>
<feature type="compositionally biased region" description="Low complexity" evidence="1">
    <location>
        <begin position="78"/>
        <end position="90"/>
    </location>
</feature>
<feature type="region of interest" description="Disordered" evidence="1">
    <location>
        <begin position="248"/>
        <end position="305"/>
    </location>
</feature>
<keyword evidence="4" id="KW-1185">Reference proteome</keyword>
<feature type="region of interest" description="Disordered" evidence="1">
    <location>
        <begin position="811"/>
        <end position="886"/>
    </location>
</feature>
<feature type="region of interest" description="Disordered" evidence="1">
    <location>
        <begin position="895"/>
        <end position="914"/>
    </location>
</feature>
<protein>
    <recommendedName>
        <fullName evidence="2">DUF8004 domain-containing protein</fullName>
    </recommendedName>
</protein>
<feature type="domain" description="DUF8004" evidence="2">
    <location>
        <begin position="420"/>
        <end position="512"/>
    </location>
</feature>